<proteinExistence type="predicted"/>
<dbReference type="PANTHER" id="PTHR33481">
    <property type="entry name" value="REVERSE TRANSCRIPTASE"/>
    <property type="match status" value="1"/>
</dbReference>
<dbReference type="AlphaFoldDB" id="A0AAV1LG92"/>
<comment type="caution">
    <text evidence="2">The sequence shown here is derived from an EMBL/GenBank/DDBJ whole genome shotgun (WGS) entry which is preliminary data.</text>
</comment>
<dbReference type="PANTHER" id="PTHR33481:SF1">
    <property type="entry name" value="ENDONUCLEASE_EXONUCLEASE_PHOSPHATASE DOMAIN-CONTAINING PROTEIN-RELATED"/>
    <property type="match status" value="1"/>
</dbReference>
<evidence type="ECO:0000313" key="2">
    <source>
        <dbReference type="EMBL" id="CAK1593890.1"/>
    </source>
</evidence>
<dbReference type="InterPro" id="IPR000477">
    <property type="entry name" value="RT_dom"/>
</dbReference>
<reference evidence="2 3" key="1">
    <citation type="submission" date="2023-11" db="EMBL/GenBank/DDBJ databases">
        <authorList>
            <person name="Hedman E."/>
            <person name="Englund M."/>
            <person name="Stromberg M."/>
            <person name="Nyberg Akerstrom W."/>
            <person name="Nylinder S."/>
            <person name="Jareborg N."/>
            <person name="Kallberg Y."/>
            <person name="Kronander E."/>
        </authorList>
    </citation>
    <scope>NUCLEOTIDE SEQUENCE [LARGE SCALE GENOMIC DNA]</scope>
</reference>
<gene>
    <name evidence="2" type="ORF">PARMNEM_LOCUS13603</name>
</gene>
<dbReference type="Pfam" id="PF00078">
    <property type="entry name" value="RVT_1"/>
    <property type="match status" value="1"/>
</dbReference>
<dbReference type="SUPFAM" id="SSF56672">
    <property type="entry name" value="DNA/RNA polymerases"/>
    <property type="match status" value="1"/>
</dbReference>
<dbReference type="EMBL" id="CAVLGL010000089">
    <property type="protein sequence ID" value="CAK1593890.1"/>
    <property type="molecule type" value="Genomic_DNA"/>
</dbReference>
<dbReference type="PROSITE" id="PS50878">
    <property type="entry name" value="RT_POL"/>
    <property type="match status" value="1"/>
</dbReference>
<dbReference type="Proteomes" id="UP001314205">
    <property type="component" value="Unassembled WGS sequence"/>
</dbReference>
<organism evidence="2 3">
    <name type="scientific">Parnassius mnemosyne</name>
    <name type="common">clouded apollo</name>
    <dbReference type="NCBI Taxonomy" id="213953"/>
    <lineage>
        <taxon>Eukaryota</taxon>
        <taxon>Metazoa</taxon>
        <taxon>Ecdysozoa</taxon>
        <taxon>Arthropoda</taxon>
        <taxon>Hexapoda</taxon>
        <taxon>Insecta</taxon>
        <taxon>Pterygota</taxon>
        <taxon>Neoptera</taxon>
        <taxon>Endopterygota</taxon>
        <taxon>Lepidoptera</taxon>
        <taxon>Glossata</taxon>
        <taxon>Ditrysia</taxon>
        <taxon>Papilionoidea</taxon>
        <taxon>Papilionidae</taxon>
        <taxon>Parnassiinae</taxon>
        <taxon>Parnassini</taxon>
        <taxon>Parnassius</taxon>
        <taxon>Driopa</taxon>
    </lineage>
</organism>
<name>A0AAV1LG92_9NEOP</name>
<feature type="domain" description="Reverse transcriptase" evidence="1">
    <location>
        <begin position="1"/>
        <end position="212"/>
    </location>
</feature>
<evidence type="ECO:0000313" key="3">
    <source>
        <dbReference type="Proteomes" id="UP001314205"/>
    </source>
</evidence>
<dbReference type="GO" id="GO:0071897">
    <property type="term" value="P:DNA biosynthetic process"/>
    <property type="evidence" value="ECO:0007669"/>
    <property type="project" value="UniProtKB-ARBA"/>
</dbReference>
<dbReference type="CDD" id="cd01650">
    <property type="entry name" value="RT_nLTR_like"/>
    <property type="match status" value="1"/>
</dbReference>
<protein>
    <recommendedName>
        <fullName evidence="1">Reverse transcriptase domain-containing protein</fullName>
    </recommendedName>
</protein>
<accession>A0AAV1LG92</accession>
<evidence type="ECO:0000259" key="1">
    <source>
        <dbReference type="PROSITE" id="PS50878"/>
    </source>
</evidence>
<dbReference type="InterPro" id="IPR043502">
    <property type="entry name" value="DNA/RNA_pol_sf"/>
</dbReference>
<sequence length="433" mass="49725">MRYLEDHQLISDRQYGFRRGRAAGDLLGYLTHRWAEAVESKGEALAVSLDIAKAFDRVWHKALLSKLPSYGLPEKLCNWITSFLADRSIKVVVDGACSDYKSINAGVPQGCVLSPTLFLLHINDMLQTSNIHCYADDSTGDALYTGRANISREIVAECRNKHVSEVETLLNKVSDWGRLNLVQFNPQKTQVCAFTTKRTPLLYLLSFKALPLLPQPISGSLVSTYRVTCSFVVTWKRRPNWPLKSLACSAERDSISCRHTACNFTRRRFGLTWNTVPISGQGLPSASSFHLTASSAERFESSTTEFFPIGLTHWHCVEMLHLCIFYRFYHGECREELFGLIPAAQFHHRTSRQNSRYHPYHLDDWRSTTVRFRSFLPRTTSLWNRLPPAIFPDQYLRLRDLQEKSLLLFKRPATHLRFPWCCSCSWAAEFYDP</sequence>
<keyword evidence="3" id="KW-1185">Reference proteome</keyword>